<protein>
    <submittedName>
        <fullName evidence="4">Altronate dehydratase</fullName>
        <ecNumber evidence="4">4.2.1.7</ecNumber>
    </submittedName>
</protein>
<dbReference type="Gene3D" id="2.30.130.110">
    <property type="match status" value="1"/>
</dbReference>
<organism evidence="4 5">
    <name type="scientific">[Clostridium] cellulosi</name>
    <dbReference type="NCBI Taxonomy" id="29343"/>
    <lineage>
        <taxon>Bacteria</taxon>
        <taxon>Bacillati</taxon>
        <taxon>Bacillota</taxon>
        <taxon>Clostridia</taxon>
        <taxon>Eubacteriales</taxon>
        <taxon>Oscillospiraceae</taxon>
        <taxon>Oscillospiraceae incertae sedis</taxon>
    </lineage>
</organism>
<feature type="domain" description="SAF" evidence="3">
    <location>
        <begin position="11"/>
        <end position="82"/>
    </location>
</feature>
<gene>
    <name evidence="4" type="primary">uxaA</name>
    <name evidence="4" type="ORF">CCDG5_0572</name>
</gene>
<proteinExistence type="inferred from homology"/>
<dbReference type="STRING" id="29343.CCDG5_0572"/>
<keyword evidence="5" id="KW-1185">Reference proteome</keyword>
<dbReference type="EMBL" id="LM995447">
    <property type="protein sequence ID" value="CDZ23703.1"/>
    <property type="molecule type" value="Genomic_DNA"/>
</dbReference>
<dbReference type="EC" id="4.2.1.7" evidence="4"/>
<evidence type="ECO:0000313" key="5">
    <source>
        <dbReference type="Proteomes" id="UP000032431"/>
    </source>
</evidence>
<keyword evidence="2 4" id="KW-0456">Lyase</keyword>
<evidence type="ECO:0000256" key="1">
    <source>
        <dbReference type="ARBA" id="ARBA00010986"/>
    </source>
</evidence>
<dbReference type="InterPro" id="IPR013974">
    <property type="entry name" value="SAF"/>
</dbReference>
<dbReference type="Pfam" id="PF04295">
    <property type="entry name" value="GD_AH_second"/>
    <property type="match status" value="1"/>
</dbReference>
<evidence type="ECO:0000313" key="4">
    <source>
        <dbReference type="EMBL" id="CDZ23703.1"/>
    </source>
</evidence>
<name>A0A078KML1_9FIRM</name>
<dbReference type="HOGENOM" id="CLU_029189_0_0_9"/>
<sequence>MEKLIRITPKDDVAVCTQEMEAGEKVTIGGTTVTALEKIPFGHKIALRDIKKSENIIKYGFPIGHATEDIKAGSHIHSHNLQTNLEGTLEYKYKPRAAAEEPTKCELAGKTFLGYRRKNGKVGIRNEIWIIPTVGCVNKSAELIAKAANERFAGMCDGIFAYTHPYGCSQLGDDQLYTQHILAGLVEHPNATGVLVLGLGCENNNIDVFKKFIHNIDEDRIKFLSTQDVEDEVEAALKLIRPLAERASAEKRVEIPVEELVIGFKCGGSDAFSGITANPLCGRITDRITSCGGRAILTEVPEMFGAETILMGRSLDEKVFNRVVSMVNGFKEYYQRHNQVVYENPSPGNKAGGITTLEEKSLGCIQKGGSAVVTDVLEYGERCVTKGLNLLTGPGNDMVSCTNMAAAGAHMILFTTGRGTPFGPPVPTIKISTNTGLFEKKPQWIDYNAGKILTGTSFEEAADELFSLILDTASGKYKTKNEKNGYREIAIFKDGVTL</sequence>
<dbReference type="Pfam" id="PF08666">
    <property type="entry name" value="SAF"/>
    <property type="match status" value="1"/>
</dbReference>
<dbReference type="PANTHER" id="PTHR30536">
    <property type="entry name" value="ALTRONATE/GALACTARATE DEHYDRATASE"/>
    <property type="match status" value="1"/>
</dbReference>
<comment type="similarity">
    <text evidence="1">Belongs to the UxaA family.</text>
</comment>
<evidence type="ECO:0000259" key="3">
    <source>
        <dbReference type="SMART" id="SM00858"/>
    </source>
</evidence>
<dbReference type="InterPro" id="IPR044144">
    <property type="entry name" value="SAF_UxaA/GarD"/>
</dbReference>
<dbReference type="PANTHER" id="PTHR30536:SF5">
    <property type="entry name" value="ALTRONATE DEHYDRATASE"/>
    <property type="match status" value="1"/>
</dbReference>
<dbReference type="PATRIC" id="fig|29343.3.peg.591"/>
<dbReference type="AlphaFoldDB" id="A0A078KML1"/>
<dbReference type="SMART" id="SM00858">
    <property type="entry name" value="SAF"/>
    <property type="match status" value="1"/>
</dbReference>
<dbReference type="Proteomes" id="UP000032431">
    <property type="component" value="Chromosome I"/>
</dbReference>
<dbReference type="GO" id="GO:0008789">
    <property type="term" value="F:altronate dehydratase activity"/>
    <property type="evidence" value="ECO:0007669"/>
    <property type="project" value="UniProtKB-EC"/>
</dbReference>
<dbReference type="InterPro" id="IPR048332">
    <property type="entry name" value="GD_AH_C"/>
</dbReference>
<dbReference type="InterPro" id="IPR052172">
    <property type="entry name" value="UxaA_altronate/galactarate_dh"/>
</dbReference>
<accession>A0A078KML1</accession>
<dbReference type="CDD" id="cd11613">
    <property type="entry name" value="SAF_AH_GD"/>
    <property type="match status" value="1"/>
</dbReference>
<reference evidence="5" key="1">
    <citation type="submission" date="2014-07" db="EMBL/GenBank/DDBJ databases">
        <authorList>
            <person name="Wibberg D."/>
        </authorList>
    </citation>
    <scope>NUCLEOTIDE SEQUENCE [LARGE SCALE GENOMIC DNA]</scope>
    <source>
        <strain evidence="5">DG5</strain>
    </source>
</reference>
<evidence type="ECO:0000256" key="2">
    <source>
        <dbReference type="ARBA" id="ARBA00023239"/>
    </source>
</evidence>
<dbReference type="Pfam" id="PF20629">
    <property type="entry name" value="GD_AH_C"/>
    <property type="match status" value="1"/>
</dbReference>
<dbReference type="InterPro" id="IPR007392">
    <property type="entry name" value="GD_AH_second"/>
</dbReference>
<dbReference type="KEGG" id="ccel:CCDG5_0572"/>
<dbReference type="GO" id="GO:0019698">
    <property type="term" value="P:D-galacturonate catabolic process"/>
    <property type="evidence" value="ECO:0007669"/>
    <property type="project" value="TreeGrafter"/>
</dbReference>